<dbReference type="EMBL" id="UAVR01000024">
    <property type="protein sequence ID" value="SQA92553.1"/>
    <property type="molecule type" value="Genomic_DNA"/>
</dbReference>
<name>A0AAX2IS09_9FLAO</name>
<evidence type="ECO:0000313" key="3">
    <source>
        <dbReference type="Proteomes" id="UP000190669"/>
    </source>
</evidence>
<dbReference type="AlphaFoldDB" id="A0AAX2IS09"/>
<protein>
    <submittedName>
        <fullName evidence="2">Uncharacterized protein</fullName>
    </submittedName>
</protein>
<evidence type="ECO:0000313" key="4">
    <source>
        <dbReference type="Proteomes" id="UP000251937"/>
    </source>
</evidence>
<gene>
    <name evidence="2" type="ORF">NCTC11212_04129</name>
    <name evidence="1" type="ORF">SAMN05421800_14411</name>
</gene>
<keyword evidence="3" id="KW-1185">Reference proteome</keyword>
<accession>A0AAX2IS09</accession>
<reference evidence="2 4" key="2">
    <citation type="submission" date="2018-06" db="EMBL/GenBank/DDBJ databases">
        <authorList>
            <consortium name="Pathogen Informatics"/>
            <person name="Doyle S."/>
        </authorList>
    </citation>
    <scope>NUCLEOTIDE SEQUENCE [LARGE SCALE GENOMIC DNA]</scope>
    <source>
        <strain evidence="2 4">NCTC11212</strain>
    </source>
</reference>
<dbReference type="Proteomes" id="UP000190669">
    <property type="component" value="Unassembled WGS sequence"/>
</dbReference>
<proteinExistence type="predicted"/>
<reference evidence="1 3" key="1">
    <citation type="submission" date="2017-02" db="EMBL/GenBank/DDBJ databases">
        <authorList>
            <person name="Varghese N."/>
            <person name="Submissions S."/>
        </authorList>
    </citation>
    <scope>NUCLEOTIDE SEQUENCE [LARGE SCALE GENOMIC DNA]</scope>
    <source>
        <strain evidence="1 3">DSM 16775</strain>
    </source>
</reference>
<comment type="caution">
    <text evidence="2">The sequence shown here is derived from an EMBL/GenBank/DDBJ whole genome shotgun (WGS) entry which is preliminary data.</text>
</comment>
<dbReference type="RefSeq" id="WP_079467254.1">
    <property type="nucleotide sequence ID" value="NZ_FUZE01000044.1"/>
</dbReference>
<evidence type="ECO:0000313" key="1">
    <source>
        <dbReference type="EMBL" id="SKC13132.1"/>
    </source>
</evidence>
<evidence type="ECO:0000313" key="2">
    <source>
        <dbReference type="EMBL" id="SQA92553.1"/>
    </source>
</evidence>
<organism evidence="2 4">
    <name type="scientific">Chryseobacterium balustinum</name>
    <dbReference type="NCBI Taxonomy" id="246"/>
    <lineage>
        <taxon>Bacteria</taxon>
        <taxon>Pseudomonadati</taxon>
        <taxon>Bacteroidota</taxon>
        <taxon>Flavobacteriia</taxon>
        <taxon>Flavobacteriales</taxon>
        <taxon>Weeksellaceae</taxon>
        <taxon>Chryseobacterium group</taxon>
        <taxon>Chryseobacterium</taxon>
    </lineage>
</organism>
<dbReference type="EMBL" id="FUZE01000044">
    <property type="protein sequence ID" value="SKC13132.1"/>
    <property type="molecule type" value="Genomic_DNA"/>
</dbReference>
<sequence length="77" mass="9479">MENLKFIEEIKKNKNYNLEDIIRIFIDKKIPKYVAFVLIKTNFNYDEQKIMYYLNLLCKNEEPNPFNEDFINYSEDD</sequence>
<dbReference type="Proteomes" id="UP000251937">
    <property type="component" value="Unassembled WGS sequence"/>
</dbReference>